<feature type="domain" description="MATH" evidence="1">
    <location>
        <begin position="219"/>
        <end position="330"/>
    </location>
</feature>
<dbReference type="EMBL" id="KI630608">
    <property type="protein sequence ID" value="EYU35680.1"/>
    <property type="molecule type" value="Genomic_DNA"/>
</dbReference>
<dbReference type="PROSITE" id="PS50144">
    <property type="entry name" value="MATH"/>
    <property type="match status" value="2"/>
</dbReference>
<sequence length="330" mass="38413">MKKLMVVSSVGLCIGYFLLGNSQKRKLIAAKKQVLKWIWCNSIDYDQDSSDGGEEFTAETRQHISPHFLTKIESFSLLSEYGIEKYETRVFESGDYKWRLIIYPDGNESQDKGNHVSVYLAMADTSSLPVDWEIDAIFTIFLYNQISDKYLGYRVNWRRFNETQTKWGFPKLICKKKLRDQSNGYLVHDILVLGAEVFVCKRQQRVTESITLHRPTKSPQKREWKIEGFSKLGNDPWFSEEFTIRSFDWKIMLYPNGYRSSKGRAMSVFLSCDSAKNFDDLTQVKVWFNVSIKGRSDSDACHNTEKLTEWFTSSTGTWGQLEFITLDDLQ</sequence>
<dbReference type="Gene3D" id="2.60.210.10">
    <property type="entry name" value="Apoptosis, Tumor Necrosis Factor Receptor Associated Protein 2, Chain A"/>
    <property type="match status" value="2"/>
</dbReference>
<dbReference type="SUPFAM" id="SSF49599">
    <property type="entry name" value="TRAF domain-like"/>
    <property type="match status" value="2"/>
</dbReference>
<feature type="domain" description="MATH" evidence="1">
    <location>
        <begin position="65"/>
        <end position="197"/>
    </location>
</feature>
<protein>
    <recommendedName>
        <fullName evidence="1">MATH domain-containing protein</fullName>
    </recommendedName>
</protein>
<reference evidence="2 3" key="1">
    <citation type="journal article" date="2013" name="Proc. Natl. Acad. Sci. U.S.A.">
        <title>Fine-scale variation in meiotic recombination in Mimulus inferred from population shotgun sequencing.</title>
        <authorList>
            <person name="Hellsten U."/>
            <person name="Wright K.M."/>
            <person name="Jenkins J."/>
            <person name="Shu S."/>
            <person name="Yuan Y."/>
            <person name="Wessler S.R."/>
            <person name="Schmutz J."/>
            <person name="Willis J.H."/>
            <person name="Rokhsar D.S."/>
        </authorList>
    </citation>
    <scope>NUCLEOTIDE SEQUENCE [LARGE SCALE GENOMIC DNA]</scope>
    <source>
        <strain evidence="3">cv. DUN x IM62</strain>
    </source>
</reference>
<feature type="non-terminal residue" evidence="2">
    <location>
        <position position="330"/>
    </location>
</feature>
<dbReference type="SMART" id="SM00061">
    <property type="entry name" value="MATH"/>
    <property type="match status" value="2"/>
</dbReference>
<evidence type="ECO:0000313" key="2">
    <source>
        <dbReference type="EMBL" id="EYU35680.1"/>
    </source>
</evidence>
<dbReference type="eggNOG" id="KOG1987">
    <property type="taxonomic scope" value="Eukaryota"/>
</dbReference>
<dbReference type="PANTHER" id="PTHR46162:SF20">
    <property type="entry name" value="UBIQUITIN CARBOXYL-TERMINAL HYDROLASE 7-LIKE ISOFORM X1"/>
    <property type="match status" value="1"/>
</dbReference>
<accession>A0A022R9U7</accession>
<gene>
    <name evidence="2" type="ORF">MIMGU_mgv1a022154mg</name>
</gene>
<dbReference type="Proteomes" id="UP000030748">
    <property type="component" value="Unassembled WGS sequence"/>
</dbReference>
<dbReference type="Pfam" id="PF22486">
    <property type="entry name" value="MATH_2"/>
    <property type="match status" value="2"/>
</dbReference>
<dbReference type="AlphaFoldDB" id="A0A022R9U7"/>
<keyword evidence="3" id="KW-1185">Reference proteome</keyword>
<organism evidence="2 3">
    <name type="scientific">Erythranthe guttata</name>
    <name type="common">Yellow monkey flower</name>
    <name type="synonym">Mimulus guttatus</name>
    <dbReference type="NCBI Taxonomy" id="4155"/>
    <lineage>
        <taxon>Eukaryota</taxon>
        <taxon>Viridiplantae</taxon>
        <taxon>Streptophyta</taxon>
        <taxon>Embryophyta</taxon>
        <taxon>Tracheophyta</taxon>
        <taxon>Spermatophyta</taxon>
        <taxon>Magnoliopsida</taxon>
        <taxon>eudicotyledons</taxon>
        <taxon>Gunneridae</taxon>
        <taxon>Pentapetalae</taxon>
        <taxon>asterids</taxon>
        <taxon>lamiids</taxon>
        <taxon>Lamiales</taxon>
        <taxon>Phrymaceae</taxon>
        <taxon>Erythranthe</taxon>
    </lineage>
</organism>
<dbReference type="PANTHER" id="PTHR46162">
    <property type="entry name" value="TRAF-LIKE FAMILY PROTEIN"/>
    <property type="match status" value="1"/>
</dbReference>
<dbReference type="CDD" id="cd00121">
    <property type="entry name" value="MATH"/>
    <property type="match status" value="2"/>
</dbReference>
<evidence type="ECO:0000313" key="3">
    <source>
        <dbReference type="Proteomes" id="UP000030748"/>
    </source>
</evidence>
<dbReference type="InterPro" id="IPR002083">
    <property type="entry name" value="MATH/TRAF_dom"/>
</dbReference>
<name>A0A022R9U7_ERYGU</name>
<evidence type="ECO:0000259" key="1">
    <source>
        <dbReference type="PROSITE" id="PS50144"/>
    </source>
</evidence>
<dbReference type="InterPro" id="IPR008974">
    <property type="entry name" value="TRAF-like"/>
</dbReference>
<proteinExistence type="predicted"/>